<reference evidence="6" key="1">
    <citation type="journal article" date="2023" name="Mol. Phylogenet. Evol.">
        <title>Genome-scale phylogeny and comparative genomics of the fungal order Sordariales.</title>
        <authorList>
            <person name="Hensen N."/>
            <person name="Bonometti L."/>
            <person name="Westerberg I."/>
            <person name="Brannstrom I.O."/>
            <person name="Guillou S."/>
            <person name="Cros-Aarteil S."/>
            <person name="Calhoun S."/>
            <person name="Haridas S."/>
            <person name="Kuo A."/>
            <person name="Mondo S."/>
            <person name="Pangilinan J."/>
            <person name="Riley R."/>
            <person name="LaButti K."/>
            <person name="Andreopoulos B."/>
            <person name="Lipzen A."/>
            <person name="Chen C."/>
            <person name="Yan M."/>
            <person name="Daum C."/>
            <person name="Ng V."/>
            <person name="Clum A."/>
            <person name="Steindorff A."/>
            <person name="Ohm R.A."/>
            <person name="Martin F."/>
            <person name="Silar P."/>
            <person name="Natvig D.O."/>
            <person name="Lalanne C."/>
            <person name="Gautier V."/>
            <person name="Ament-Velasquez S.L."/>
            <person name="Kruys A."/>
            <person name="Hutchinson M.I."/>
            <person name="Powell A.J."/>
            <person name="Barry K."/>
            <person name="Miller A.N."/>
            <person name="Grigoriev I.V."/>
            <person name="Debuchy R."/>
            <person name="Gladieux P."/>
            <person name="Hiltunen Thoren M."/>
            <person name="Johannesson H."/>
        </authorList>
    </citation>
    <scope>NUCLEOTIDE SEQUENCE [LARGE SCALE GENOMIC DNA]</scope>
    <source>
        <strain evidence="6">CBS 340.73</strain>
    </source>
</reference>
<dbReference type="Pfam" id="PF00172">
    <property type="entry name" value="Zn_clus"/>
    <property type="match status" value="1"/>
</dbReference>
<dbReference type="PROSITE" id="PS00463">
    <property type="entry name" value="ZN2_CY6_FUNGAL_1"/>
    <property type="match status" value="1"/>
</dbReference>
<feature type="region of interest" description="Disordered" evidence="3">
    <location>
        <begin position="1"/>
        <end position="46"/>
    </location>
</feature>
<dbReference type="GO" id="GO:0006351">
    <property type="term" value="P:DNA-templated transcription"/>
    <property type="evidence" value="ECO:0007669"/>
    <property type="project" value="InterPro"/>
</dbReference>
<dbReference type="PROSITE" id="PS50048">
    <property type="entry name" value="ZN2_CY6_FUNGAL_2"/>
    <property type="match status" value="1"/>
</dbReference>
<keyword evidence="1" id="KW-0479">Metal-binding</keyword>
<dbReference type="CDD" id="cd12148">
    <property type="entry name" value="fungal_TF_MHR"/>
    <property type="match status" value="1"/>
</dbReference>
<evidence type="ECO:0000313" key="6">
    <source>
        <dbReference type="Proteomes" id="UP001303473"/>
    </source>
</evidence>
<evidence type="ECO:0000256" key="3">
    <source>
        <dbReference type="SAM" id="MobiDB-lite"/>
    </source>
</evidence>
<feature type="compositionally biased region" description="Gly residues" evidence="3">
    <location>
        <begin position="26"/>
        <end position="44"/>
    </location>
</feature>
<feature type="domain" description="Zn(2)-C6 fungal-type" evidence="4">
    <location>
        <begin position="85"/>
        <end position="115"/>
    </location>
</feature>
<dbReference type="Pfam" id="PF04082">
    <property type="entry name" value="Fungal_trans"/>
    <property type="match status" value="1"/>
</dbReference>
<evidence type="ECO:0000256" key="2">
    <source>
        <dbReference type="ARBA" id="ARBA00023242"/>
    </source>
</evidence>
<evidence type="ECO:0000313" key="5">
    <source>
        <dbReference type="EMBL" id="KAK3938051.1"/>
    </source>
</evidence>
<feature type="region of interest" description="Disordered" evidence="3">
    <location>
        <begin position="636"/>
        <end position="655"/>
    </location>
</feature>
<dbReference type="EMBL" id="MU853838">
    <property type="protein sequence ID" value="KAK3938051.1"/>
    <property type="molecule type" value="Genomic_DNA"/>
</dbReference>
<dbReference type="InterPro" id="IPR007219">
    <property type="entry name" value="XnlR_reg_dom"/>
</dbReference>
<dbReference type="AlphaFoldDB" id="A0AAN6N3S9"/>
<dbReference type="InterPro" id="IPR036864">
    <property type="entry name" value="Zn2-C6_fun-type_DNA-bd_sf"/>
</dbReference>
<evidence type="ECO:0000256" key="1">
    <source>
        <dbReference type="ARBA" id="ARBA00022723"/>
    </source>
</evidence>
<protein>
    <submittedName>
        <fullName evidence="5">Sterol uptake control protein 2</fullName>
    </submittedName>
</protein>
<evidence type="ECO:0000259" key="4">
    <source>
        <dbReference type="PROSITE" id="PS50048"/>
    </source>
</evidence>
<comment type="caution">
    <text evidence="5">The sequence shown here is derived from an EMBL/GenBank/DDBJ whole genome shotgun (WGS) entry which is preliminary data.</text>
</comment>
<keyword evidence="6" id="KW-1185">Reference proteome</keyword>
<dbReference type="PANTHER" id="PTHR47785">
    <property type="entry name" value="ZN(II)2CYS6 TRANSCRIPTION FACTOR (EUROFUNG)-RELATED-RELATED"/>
    <property type="match status" value="1"/>
</dbReference>
<dbReference type="GO" id="GO:0008270">
    <property type="term" value="F:zinc ion binding"/>
    <property type="evidence" value="ECO:0007669"/>
    <property type="project" value="InterPro"/>
</dbReference>
<feature type="compositionally biased region" description="Low complexity" evidence="3">
    <location>
        <begin position="1"/>
        <end position="25"/>
    </location>
</feature>
<dbReference type="SMART" id="SM00066">
    <property type="entry name" value="GAL4"/>
    <property type="match status" value="1"/>
</dbReference>
<dbReference type="GO" id="GO:0000981">
    <property type="term" value="F:DNA-binding transcription factor activity, RNA polymerase II-specific"/>
    <property type="evidence" value="ECO:0007669"/>
    <property type="project" value="InterPro"/>
</dbReference>
<gene>
    <name evidence="5" type="ORF">QBC46DRAFT_441672</name>
</gene>
<accession>A0AAN6N3S9</accession>
<organism evidence="5 6">
    <name type="scientific">Diplogelasinospora grovesii</name>
    <dbReference type="NCBI Taxonomy" id="303347"/>
    <lineage>
        <taxon>Eukaryota</taxon>
        <taxon>Fungi</taxon>
        <taxon>Dikarya</taxon>
        <taxon>Ascomycota</taxon>
        <taxon>Pezizomycotina</taxon>
        <taxon>Sordariomycetes</taxon>
        <taxon>Sordariomycetidae</taxon>
        <taxon>Sordariales</taxon>
        <taxon>Diplogelasinosporaceae</taxon>
        <taxon>Diplogelasinospora</taxon>
    </lineage>
</organism>
<dbReference type="GO" id="GO:0003677">
    <property type="term" value="F:DNA binding"/>
    <property type="evidence" value="ECO:0007669"/>
    <property type="project" value="InterPro"/>
</dbReference>
<dbReference type="SUPFAM" id="SSF57701">
    <property type="entry name" value="Zn2/Cys6 DNA-binding domain"/>
    <property type="match status" value="1"/>
</dbReference>
<keyword evidence="2" id="KW-0539">Nucleus</keyword>
<sequence length="824" mass="89248">MSGFSAAQPSAQQASNYRSSSSVPSSGGGGAGAGAGGGGGGGGLTRKERGAIAAQVSALLGPPRLDTRRFLGPQHLSQVMLPAAACETCRGRKQKCDEQRPKCGTCQRFKLQCNYREPQPTKKDRTLVEILERIKGLEGKIDSLNFRGALAVSDPFAPVHHADTIGSPTSPLAVSAAGFVGPLPAAPFHHMSHEQPSGDATSGVEGQQYKYVSSVHEMMWWPAIQQLLSAQGSKIPGIDPSSVERDGPAICLGIHGHNTHSLPANTPLTASFGQGMQAPSPRQMPLASPPLDWDTMQRLSKAYFDTFNLMFPILARQSFVSDTLRSVFNDGFGQGVLSTVAFLVFALGEVAIAGSEGVPLHVYNGRPSGVRGGSRDQPPGLALFNEARKRMGFNLTECSLENVQIFALASVYYASCFRHMDFWRMTASASLACQALITSNPSELSSPRADLIRRAFWHCSIMETCLNLELGFPTTGLEKLESIVGLPDFSGPFCEDDYMGNQGSNFREHFASQIVLRRLLVDFHAVLSQGISDAPTDPSLSPHMMDSCLTWGVSAATLSSPGAGTPQLNQNTMHQLALQLEQWRGMLPAQLRWQEESPGAFPNPSPEMFTPDLYSPASAHAPLSPITNTGLPSASTLRSPAMAPTTRGSVSTGGGTQHLMFTTDLDAPPTTYPYGLDIQVALLRSRYYYTKFLIHRPFVYKALHFPDAMTHDDAAGVAECLKASLKWPLAMSPTCTRKRLLPCVLFFSQNLLGMLVLLHLSTTVPILRRIRSTLCGERFEIDAGETVGLYLDWLRDLREVDRAARWCWDVAGVMYGLDEGIQMP</sequence>
<dbReference type="InterPro" id="IPR053181">
    <property type="entry name" value="EcdB-like_regulator"/>
</dbReference>
<name>A0AAN6N3S9_9PEZI</name>
<proteinExistence type="predicted"/>
<dbReference type="InterPro" id="IPR001138">
    <property type="entry name" value="Zn2Cys6_DnaBD"/>
</dbReference>
<dbReference type="CDD" id="cd00067">
    <property type="entry name" value="GAL4"/>
    <property type="match status" value="1"/>
</dbReference>
<dbReference type="PANTHER" id="PTHR47785:SF6">
    <property type="entry name" value="ZN(II)2CYS6 TRANSCRIPTION FACTOR (EUROFUNG)"/>
    <property type="match status" value="1"/>
</dbReference>
<dbReference type="Gene3D" id="4.10.240.10">
    <property type="entry name" value="Zn(2)-C6 fungal-type DNA-binding domain"/>
    <property type="match status" value="1"/>
</dbReference>
<dbReference type="Proteomes" id="UP001303473">
    <property type="component" value="Unassembled WGS sequence"/>
</dbReference>